<dbReference type="GO" id="GO:0042626">
    <property type="term" value="F:ATPase-coupled transmembrane transporter activity"/>
    <property type="evidence" value="ECO:0007669"/>
    <property type="project" value="TreeGrafter"/>
</dbReference>
<dbReference type="GO" id="GO:0016887">
    <property type="term" value="F:ATP hydrolysis activity"/>
    <property type="evidence" value="ECO:0007669"/>
    <property type="project" value="InterPro"/>
</dbReference>
<dbReference type="SUPFAM" id="SSF52540">
    <property type="entry name" value="P-loop containing nucleoside triphosphate hydrolases"/>
    <property type="match status" value="1"/>
</dbReference>
<evidence type="ECO:0000259" key="5">
    <source>
        <dbReference type="PROSITE" id="PS50893"/>
    </source>
</evidence>
<dbReference type="EMBL" id="QWKH01000006">
    <property type="protein sequence ID" value="NBI33763.1"/>
    <property type="molecule type" value="Genomic_DNA"/>
</dbReference>
<evidence type="ECO:0000256" key="1">
    <source>
        <dbReference type="ARBA" id="ARBA00022448"/>
    </source>
</evidence>
<feature type="region of interest" description="Disordered" evidence="4">
    <location>
        <begin position="257"/>
        <end position="290"/>
    </location>
</feature>
<organism evidence="6">
    <name type="scientific">Muribaculaceae bacterium Z82</name>
    <dbReference type="NCBI Taxonomy" id="2304548"/>
    <lineage>
        <taxon>Bacteria</taxon>
        <taxon>Pseudomonadati</taxon>
        <taxon>Bacteroidota</taxon>
        <taxon>Bacteroidia</taxon>
        <taxon>Bacteroidales</taxon>
        <taxon>Muribaculaceae</taxon>
    </lineage>
</organism>
<accession>A0A7C9N9Y0</accession>
<feature type="compositionally biased region" description="Basic and acidic residues" evidence="4">
    <location>
        <begin position="263"/>
        <end position="272"/>
    </location>
</feature>
<proteinExistence type="predicted"/>
<name>A0A7C9N9Y0_9BACT</name>
<dbReference type="GO" id="GO:0043190">
    <property type="term" value="C:ATP-binding cassette (ABC) transporter complex"/>
    <property type="evidence" value="ECO:0007669"/>
    <property type="project" value="TreeGrafter"/>
</dbReference>
<dbReference type="SMART" id="SM00382">
    <property type="entry name" value="AAA"/>
    <property type="match status" value="1"/>
</dbReference>
<evidence type="ECO:0000256" key="2">
    <source>
        <dbReference type="ARBA" id="ARBA00022741"/>
    </source>
</evidence>
<feature type="domain" description="ABC transporter" evidence="5">
    <location>
        <begin position="7"/>
        <end position="247"/>
    </location>
</feature>
<evidence type="ECO:0000256" key="4">
    <source>
        <dbReference type="SAM" id="MobiDB-lite"/>
    </source>
</evidence>
<evidence type="ECO:0000313" key="6">
    <source>
        <dbReference type="EMBL" id="NBI33763.1"/>
    </source>
</evidence>
<dbReference type="Gene3D" id="3.40.50.300">
    <property type="entry name" value="P-loop containing nucleotide triphosphate hydrolases"/>
    <property type="match status" value="1"/>
</dbReference>
<dbReference type="InterPro" id="IPR027417">
    <property type="entry name" value="P-loop_NTPase"/>
</dbReference>
<dbReference type="InterPro" id="IPR003439">
    <property type="entry name" value="ABC_transporter-like_ATP-bd"/>
</dbReference>
<comment type="caution">
    <text evidence="6">The sequence shown here is derived from an EMBL/GenBank/DDBJ whole genome shotgun (WGS) entry which is preliminary data.</text>
</comment>
<evidence type="ECO:0000256" key="3">
    <source>
        <dbReference type="ARBA" id="ARBA00022840"/>
    </source>
</evidence>
<sequence length="306" mass="33320">MTASPLIQLHDAEVRRSGKIILHIGDFSLDQGQSIALLGPNGSGKSTFVKLITREIVPLYRDRAPVLFQGTDRIVLTEVHKQLGIVSSSMQDQMTVHLPAVEIVEGGLFGTLGLPAHITPTEETRQAARRALRRLHIEELADRDILTLSTGQARRVLIARALIHDPRTLIFDEPCTGLDPQGMHQVRAAMSELAAEGKGIVLVTHYLEDIVPEIETVALLKEGRLVACGSKESLLTDQSISNLFDAPFVVTKTVMPPKTAKGKQTEGAEESLRGSNRSVRDASGNLPSLKDAQMPSRVVFSLSSIY</sequence>
<reference evidence="6" key="1">
    <citation type="submission" date="2018-08" db="EMBL/GenBank/DDBJ databases">
        <title>Murine metabolic-syndrome-specific gut microbial biobank.</title>
        <authorList>
            <person name="Liu C."/>
        </authorList>
    </citation>
    <scope>NUCLEOTIDE SEQUENCE [LARGE SCALE GENOMIC DNA]</scope>
    <source>
        <strain evidence="6">Z82</strain>
    </source>
</reference>
<dbReference type="PANTHER" id="PTHR43553">
    <property type="entry name" value="HEAVY METAL TRANSPORTER"/>
    <property type="match status" value="1"/>
</dbReference>
<keyword evidence="3 6" id="KW-0067">ATP-binding</keyword>
<protein>
    <submittedName>
        <fullName evidence="6">ATP-binding cassette domain-containing protein</fullName>
    </submittedName>
</protein>
<keyword evidence="1" id="KW-0813">Transport</keyword>
<dbReference type="PROSITE" id="PS50893">
    <property type="entry name" value="ABC_TRANSPORTER_2"/>
    <property type="match status" value="1"/>
</dbReference>
<dbReference type="GO" id="GO:0005524">
    <property type="term" value="F:ATP binding"/>
    <property type="evidence" value="ECO:0007669"/>
    <property type="project" value="UniProtKB-KW"/>
</dbReference>
<dbReference type="AlphaFoldDB" id="A0A7C9N9Y0"/>
<dbReference type="PANTHER" id="PTHR43553:SF3">
    <property type="entry name" value="ABC TRANSPORTER ATP-BINDING PROTEIN MODF"/>
    <property type="match status" value="1"/>
</dbReference>
<dbReference type="InterPro" id="IPR003593">
    <property type="entry name" value="AAA+_ATPase"/>
</dbReference>
<gene>
    <name evidence="6" type="ORF">D1639_01660</name>
</gene>
<keyword evidence="2" id="KW-0547">Nucleotide-binding</keyword>
<dbReference type="InterPro" id="IPR050095">
    <property type="entry name" value="ECF_ABC_transporter_ATP-bd"/>
</dbReference>
<dbReference type="Pfam" id="PF00005">
    <property type="entry name" value="ABC_tran"/>
    <property type="match status" value="1"/>
</dbReference>